<dbReference type="EMBL" id="CABL01000016">
    <property type="protein sequence ID" value="CBH75817.1"/>
    <property type="molecule type" value="Genomic_DNA"/>
</dbReference>
<sequence length="141" mass="15472">MIGRRLCGVITTRSILSFDPSVVVRYDDLYRFMVFPNKADSVSVIDANAVLLGSVAQKLLESVAARRPKIARCARSLQAVEQSSRFLMKLGRKRSPGLGARSSKENIERAPVADLRALGLSMRLLLHVARQTSSSPGDGFR</sequence>
<accession>E6PH79</accession>
<organism evidence="1">
    <name type="scientific">mine drainage metagenome</name>
    <dbReference type="NCBI Taxonomy" id="410659"/>
    <lineage>
        <taxon>unclassified sequences</taxon>
        <taxon>metagenomes</taxon>
        <taxon>ecological metagenomes</taxon>
    </lineage>
</organism>
<evidence type="ECO:0000313" key="1">
    <source>
        <dbReference type="EMBL" id="CBH75817.1"/>
    </source>
</evidence>
<protein>
    <submittedName>
        <fullName evidence="1">Uncharacterized protein</fullName>
    </submittedName>
</protein>
<dbReference type="AlphaFoldDB" id="E6PH79"/>
<proteinExistence type="predicted"/>
<reference evidence="1" key="1">
    <citation type="submission" date="2009-10" db="EMBL/GenBank/DDBJ databases">
        <title>Diversity of trophic interactions inside an arsenic-rich microbial ecosystem.</title>
        <authorList>
            <person name="Bertin P.N."/>
            <person name="Heinrich-Salmeron A."/>
            <person name="Pelletier E."/>
            <person name="Goulhen-Chollet F."/>
            <person name="Arsene-Ploetze F."/>
            <person name="Gallien S."/>
            <person name="Calteau A."/>
            <person name="Vallenet D."/>
            <person name="Casiot C."/>
            <person name="Chane-Woon-Ming B."/>
            <person name="Giloteaux L."/>
            <person name="Barakat M."/>
            <person name="Bonnefoy V."/>
            <person name="Bruneel O."/>
            <person name="Chandler M."/>
            <person name="Cleiss J."/>
            <person name="Duran R."/>
            <person name="Elbaz-Poulichet F."/>
            <person name="Fonknechten N."/>
            <person name="Lauga B."/>
            <person name="Mornico D."/>
            <person name="Ortet P."/>
            <person name="Schaeffer C."/>
            <person name="Siguier P."/>
            <person name="Alexander Thil Smith A."/>
            <person name="Van Dorsselaer A."/>
            <person name="Weissenbach J."/>
            <person name="Medigue C."/>
            <person name="Le Paslier D."/>
        </authorList>
    </citation>
    <scope>NUCLEOTIDE SEQUENCE</scope>
</reference>
<gene>
    <name evidence="1" type="ORF">CARN1_1215</name>
</gene>
<name>E6PH79_9ZZZZ</name>
<comment type="caution">
    <text evidence="1">The sequence shown here is derived from an EMBL/GenBank/DDBJ whole genome shotgun (WGS) entry which is preliminary data.</text>
</comment>